<dbReference type="PANTHER" id="PTHR12270">
    <property type="entry name" value="GLYCOSYLTRANSFERASE-RELATED"/>
    <property type="match status" value="1"/>
</dbReference>
<keyword evidence="8" id="KW-1185">Reference proteome</keyword>
<comment type="subcellular location">
    <subcellularLocation>
        <location evidence="1">Membrane</location>
        <topology evidence="1">Single-pass type II membrane protein</topology>
    </subcellularLocation>
</comment>
<dbReference type="GeneID" id="24919202"/>
<evidence type="ECO:0000256" key="5">
    <source>
        <dbReference type="ARBA" id="ARBA00023136"/>
    </source>
</evidence>
<dbReference type="PANTHER" id="PTHR12270:SF52">
    <property type="entry name" value="GLYCOSYLTRANSFERASE-LIKE PROTEIN GNT13-RELATED"/>
    <property type="match status" value="1"/>
</dbReference>
<dbReference type="Pfam" id="PF13896">
    <property type="entry name" value="Glyco_transf_49"/>
    <property type="match status" value="1"/>
</dbReference>
<organism evidence="7">
    <name type="scientific">Blastocystis hominis</name>
    <dbReference type="NCBI Taxonomy" id="12968"/>
    <lineage>
        <taxon>Eukaryota</taxon>
        <taxon>Sar</taxon>
        <taxon>Stramenopiles</taxon>
        <taxon>Bigyra</taxon>
        <taxon>Opalozoa</taxon>
        <taxon>Opalinata</taxon>
        <taxon>Blastocystidae</taxon>
        <taxon>Blastocystis</taxon>
    </lineage>
</organism>
<reference evidence="7" key="1">
    <citation type="submission" date="2010-02" db="EMBL/GenBank/DDBJ databases">
        <title>Sequencing and annotation of the Blastocystis hominis genome.</title>
        <authorList>
            <person name="Wincker P."/>
        </authorList>
    </citation>
    <scope>NUCLEOTIDE SEQUENCE</scope>
    <source>
        <strain evidence="7">Singapore isolate B</strain>
    </source>
</reference>
<dbReference type="OrthoDB" id="205012at2759"/>
<dbReference type="InterPro" id="IPR051292">
    <property type="entry name" value="Xyl/GlcA_transferase"/>
</dbReference>
<evidence type="ECO:0000256" key="6">
    <source>
        <dbReference type="ARBA" id="ARBA00023180"/>
    </source>
</evidence>
<name>D8M1F4_BLAHO</name>
<keyword evidence="4" id="KW-1133">Transmembrane helix</keyword>
<keyword evidence="2" id="KW-0812">Transmembrane</keyword>
<evidence type="ECO:0000313" key="8">
    <source>
        <dbReference type="Proteomes" id="UP000008312"/>
    </source>
</evidence>
<gene>
    <name evidence="7" type="ORF">GSBLH_T00001989001</name>
</gene>
<dbReference type="GO" id="GO:0015020">
    <property type="term" value="F:glucuronosyltransferase activity"/>
    <property type="evidence" value="ECO:0007669"/>
    <property type="project" value="TreeGrafter"/>
</dbReference>
<keyword evidence="6" id="KW-0325">Glycoprotein</keyword>
<dbReference type="GO" id="GO:0042285">
    <property type="term" value="F:xylosyltransferase activity"/>
    <property type="evidence" value="ECO:0007669"/>
    <property type="project" value="TreeGrafter"/>
</dbReference>
<proteinExistence type="predicted"/>
<evidence type="ECO:0000256" key="1">
    <source>
        <dbReference type="ARBA" id="ARBA00004606"/>
    </source>
</evidence>
<dbReference type="InParanoid" id="D8M1F4"/>
<keyword evidence="5" id="KW-0472">Membrane</keyword>
<evidence type="ECO:0000256" key="2">
    <source>
        <dbReference type="ARBA" id="ARBA00022692"/>
    </source>
</evidence>
<evidence type="ECO:0000313" key="7">
    <source>
        <dbReference type="EMBL" id="CBK21893.2"/>
    </source>
</evidence>
<sequence length="276" mass="31850">MSSPISAVIWITEDLLPGLIKQIKQAKFPSRLVLHLVLAYGNDYPINYLRNLAIDAVATSHFFVADMDVWPVGISPFPLFSDFVGDVYNQAISILNMQPDPNYSGPINFNPAMVGSVANRNTTAIIVPVYEYMRACNKFATCPTMRENEIPATKKALRRCLETSTCRQFRQGQDLHNYYFDEWLDSNYTQPLTLVKCFVKDKQEPYVILKKTEGMPRFDERFVNYGYNKVEFLTELRYSGWRFYVLGTAFGIDVPHPRSKYQQKFVTCSRSFSMSW</sequence>
<accession>D8M1F4</accession>
<dbReference type="EMBL" id="FN668645">
    <property type="protein sequence ID" value="CBK21893.2"/>
    <property type="molecule type" value="Genomic_DNA"/>
</dbReference>
<dbReference type="AlphaFoldDB" id="D8M1F4"/>
<dbReference type="GO" id="GO:0035269">
    <property type="term" value="P:protein O-linked glycosylation via mannose"/>
    <property type="evidence" value="ECO:0007669"/>
    <property type="project" value="TreeGrafter"/>
</dbReference>
<dbReference type="RefSeq" id="XP_012895941.1">
    <property type="nucleotide sequence ID" value="XM_013040487.1"/>
</dbReference>
<dbReference type="Proteomes" id="UP000008312">
    <property type="component" value="Unassembled WGS sequence"/>
</dbReference>
<evidence type="ECO:0000256" key="3">
    <source>
        <dbReference type="ARBA" id="ARBA00022968"/>
    </source>
</evidence>
<evidence type="ECO:0000256" key="4">
    <source>
        <dbReference type="ARBA" id="ARBA00022989"/>
    </source>
</evidence>
<dbReference type="GO" id="GO:0016020">
    <property type="term" value="C:membrane"/>
    <property type="evidence" value="ECO:0007669"/>
    <property type="project" value="UniProtKB-SubCell"/>
</dbReference>
<keyword evidence="3" id="KW-0735">Signal-anchor</keyword>
<protein>
    <submittedName>
        <fullName evidence="7">Uncharacterized protein</fullName>
    </submittedName>
</protein>